<feature type="region of interest" description="Disordered" evidence="1">
    <location>
        <begin position="437"/>
        <end position="467"/>
    </location>
</feature>
<feature type="compositionally biased region" description="Pro residues" evidence="1">
    <location>
        <begin position="68"/>
        <end position="78"/>
    </location>
</feature>
<organism evidence="2 3">
    <name type="scientific">Dentipellis fragilis</name>
    <dbReference type="NCBI Taxonomy" id="205917"/>
    <lineage>
        <taxon>Eukaryota</taxon>
        <taxon>Fungi</taxon>
        <taxon>Dikarya</taxon>
        <taxon>Basidiomycota</taxon>
        <taxon>Agaricomycotina</taxon>
        <taxon>Agaricomycetes</taxon>
        <taxon>Russulales</taxon>
        <taxon>Hericiaceae</taxon>
        <taxon>Dentipellis</taxon>
    </lineage>
</organism>
<dbReference type="PANTHER" id="PTHR38701:SF1">
    <property type="entry name" value="UP-REGULATED DURING SEPTATION PROTEIN 1 DOMAIN-CONTAINING PROTEIN"/>
    <property type="match status" value="1"/>
</dbReference>
<name>A0A4Y9Z966_9AGAM</name>
<dbReference type="EMBL" id="SEOQ01000056">
    <property type="protein sequence ID" value="TFY71325.1"/>
    <property type="molecule type" value="Genomic_DNA"/>
</dbReference>
<feature type="compositionally biased region" description="Polar residues" evidence="1">
    <location>
        <begin position="47"/>
        <end position="63"/>
    </location>
</feature>
<protein>
    <submittedName>
        <fullName evidence="2">Uncharacterized protein</fullName>
    </submittedName>
</protein>
<proteinExistence type="predicted"/>
<feature type="compositionally biased region" description="Basic and acidic residues" evidence="1">
    <location>
        <begin position="366"/>
        <end position="383"/>
    </location>
</feature>
<dbReference type="AlphaFoldDB" id="A0A4Y9Z966"/>
<evidence type="ECO:0000313" key="2">
    <source>
        <dbReference type="EMBL" id="TFY71325.1"/>
    </source>
</evidence>
<feature type="compositionally biased region" description="Polar residues" evidence="1">
    <location>
        <begin position="349"/>
        <end position="360"/>
    </location>
</feature>
<dbReference type="OrthoDB" id="2555519at2759"/>
<feature type="compositionally biased region" description="Acidic residues" evidence="1">
    <location>
        <begin position="444"/>
        <end position="462"/>
    </location>
</feature>
<reference evidence="2 3" key="1">
    <citation type="submission" date="2019-02" db="EMBL/GenBank/DDBJ databases">
        <title>Genome sequencing of the rare red list fungi Dentipellis fragilis.</title>
        <authorList>
            <person name="Buettner E."/>
            <person name="Kellner H."/>
        </authorList>
    </citation>
    <scope>NUCLEOTIDE SEQUENCE [LARGE SCALE GENOMIC DNA]</scope>
    <source>
        <strain evidence="2 3">DSM 105465</strain>
    </source>
</reference>
<feature type="compositionally biased region" description="Low complexity" evidence="1">
    <location>
        <begin position="193"/>
        <end position="208"/>
    </location>
</feature>
<accession>A0A4Y9Z966</accession>
<comment type="caution">
    <text evidence="2">The sequence shown here is derived from an EMBL/GenBank/DDBJ whole genome shotgun (WGS) entry which is preliminary data.</text>
</comment>
<keyword evidence="3" id="KW-1185">Reference proteome</keyword>
<feature type="compositionally biased region" description="Low complexity" evidence="1">
    <location>
        <begin position="283"/>
        <end position="308"/>
    </location>
</feature>
<dbReference type="PANTHER" id="PTHR38701">
    <property type="entry name" value="CHROMOSOME 8, WHOLE GENOME SHOTGUN SEQUENCE"/>
    <property type="match status" value="1"/>
</dbReference>
<feature type="region of interest" description="Disordered" evidence="1">
    <location>
        <begin position="1"/>
        <end position="383"/>
    </location>
</feature>
<gene>
    <name evidence="2" type="ORF">EVG20_g1675</name>
</gene>
<dbReference type="Proteomes" id="UP000298327">
    <property type="component" value="Unassembled WGS sequence"/>
</dbReference>
<evidence type="ECO:0000313" key="3">
    <source>
        <dbReference type="Proteomes" id="UP000298327"/>
    </source>
</evidence>
<feature type="region of interest" description="Disordered" evidence="1">
    <location>
        <begin position="517"/>
        <end position="559"/>
    </location>
</feature>
<dbReference type="STRING" id="205917.A0A4Y9Z966"/>
<feature type="compositionally biased region" description="Polar residues" evidence="1">
    <location>
        <begin position="26"/>
        <end position="37"/>
    </location>
</feature>
<sequence length="584" mass="62178">MNKKKVVAKVDFNNIVNRPPRPVSPFKSQASQLSVTSEPPIRPKAKVNSSAVRKTSGSGSTIGVSARSPPPSSLPRPNSPFKSAQNQARDGPSSRPTPDTHVSKAKSTISSHPDAGSGSLHPNDLPPSPSSSSLSFSSNADRPSSPSPGAAIRVKAKISGLAKSSAPPSPLSDVHPASSPYATTRPIHHRTRAPSISSMSLLSAPSSPQVSPKPMAYPITTTVPAANPHRYAPPRPSPPTSNFSHLPAAAVDDETGVQYNARVVNATPKADPANIPLPPTSPPASTVSFSSRSSLSSASQNTQSSGFSRSTAPTLGSHVNGLGVIDRELDGSPNQRSALESLVGILDSDSGQDGASSPHSPLQGESRPDDPDRKIRAEAKSDRKIKDLEITNRSLLAINSSLEATKHRQAKEIRELRRKLRESRLILPPREFRAVKSSLPAADLADDEDDEDEDEEEEEITEESFAKQDDTYRRVKCIIDGLLESGRAALTATPDDFREGGKAGTKVLNPEELRTWNGADDTSEARSIMLPSDADSDDELGTREGSRSFIGDESFRSEDEVEEMMSVPEVDPAFLPPPITVTLS</sequence>
<evidence type="ECO:0000256" key="1">
    <source>
        <dbReference type="SAM" id="MobiDB-lite"/>
    </source>
</evidence>